<name>A0A059FR85_9PROT</name>
<dbReference type="EMBL" id="ARYK01000003">
    <property type="protein sequence ID" value="KCZ92968.1"/>
    <property type="molecule type" value="Genomic_DNA"/>
</dbReference>
<organism evidence="2 3">
    <name type="scientific">Hyphomonas johnsonii MHS-2</name>
    <dbReference type="NCBI Taxonomy" id="1280950"/>
    <lineage>
        <taxon>Bacteria</taxon>
        <taxon>Pseudomonadati</taxon>
        <taxon>Pseudomonadota</taxon>
        <taxon>Alphaproteobacteria</taxon>
        <taxon>Hyphomonadales</taxon>
        <taxon>Hyphomonadaceae</taxon>
        <taxon>Hyphomonas</taxon>
    </lineage>
</organism>
<dbReference type="Proteomes" id="UP000025171">
    <property type="component" value="Unassembled WGS sequence"/>
</dbReference>
<dbReference type="AlphaFoldDB" id="A0A059FR85"/>
<evidence type="ECO:0000256" key="1">
    <source>
        <dbReference type="SAM" id="SignalP"/>
    </source>
</evidence>
<comment type="caution">
    <text evidence="2">The sequence shown here is derived from an EMBL/GenBank/DDBJ whole genome shotgun (WGS) entry which is preliminary data.</text>
</comment>
<reference evidence="2 3" key="1">
    <citation type="journal article" date="2014" name="Antonie Van Leeuwenhoek">
        <title>Hyphomonas beringensis sp. nov. and Hyphomonas chukchiensis sp. nov., isolated from surface seawater of the Bering Sea and Chukchi Sea.</title>
        <authorList>
            <person name="Li C."/>
            <person name="Lai Q."/>
            <person name="Li G."/>
            <person name="Dong C."/>
            <person name="Wang J."/>
            <person name="Liao Y."/>
            <person name="Shao Z."/>
        </authorList>
    </citation>
    <scope>NUCLEOTIDE SEQUENCE [LARGE SCALE GENOMIC DNA]</scope>
    <source>
        <strain evidence="2 3">MHS-2</strain>
    </source>
</reference>
<dbReference type="STRING" id="1280950.HJO_08432"/>
<dbReference type="eggNOG" id="ENOG5032VRB">
    <property type="taxonomic scope" value="Bacteria"/>
</dbReference>
<accession>A0A059FR85</accession>
<protein>
    <recommendedName>
        <fullName evidence="4">Lipoprotein</fullName>
    </recommendedName>
</protein>
<keyword evidence="3" id="KW-1185">Reference proteome</keyword>
<gene>
    <name evidence="2" type="ORF">HJO_08432</name>
</gene>
<keyword evidence="1" id="KW-0732">Signal</keyword>
<evidence type="ECO:0000313" key="3">
    <source>
        <dbReference type="Proteomes" id="UP000025171"/>
    </source>
</evidence>
<proteinExistence type="predicted"/>
<feature type="signal peptide" evidence="1">
    <location>
        <begin position="1"/>
        <end position="22"/>
    </location>
</feature>
<dbReference type="InterPro" id="IPR011990">
    <property type="entry name" value="TPR-like_helical_dom_sf"/>
</dbReference>
<dbReference type="PATRIC" id="fig|1280950.3.peg.1688"/>
<sequence length="255" mass="26829">MIRAVWFLVSLFLFASLQPAWAQSQAAEAAFAAGQYDAAYADVAADRAPDACAFGARALLAKAMSGDGQPPGALLTAALNEADTALAVQPRHIEGRLQKAIALSLMVRPMNLKEARDSGYGTQARDLAEAVLADDPENAYAHGFLAVWHIEVVHRGGFLGAMVLGASVADAEDHYAAAVKASPGDAALHWQYARALAALNARKYRKQIAAALEAACAAPVDTQLEQVMQGRARTLLSAVDSASSRDVEALAQTML</sequence>
<feature type="chain" id="PRO_5001577637" description="Lipoprotein" evidence="1">
    <location>
        <begin position="23"/>
        <end position="255"/>
    </location>
</feature>
<evidence type="ECO:0008006" key="4">
    <source>
        <dbReference type="Google" id="ProtNLM"/>
    </source>
</evidence>
<dbReference type="Gene3D" id="1.25.40.10">
    <property type="entry name" value="Tetratricopeptide repeat domain"/>
    <property type="match status" value="1"/>
</dbReference>
<evidence type="ECO:0000313" key="2">
    <source>
        <dbReference type="EMBL" id="KCZ92968.1"/>
    </source>
</evidence>